<evidence type="ECO:0000313" key="2">
    <source>
        <dbReference type="Proteomes" id="UP000828048"/>
    </source>
</evidence>
<dbReference type="EMBL" id="CM037154">
    <property type="protein sequence ID" value="KAH7861144.1"/>
    <property type="molecule type" value="Genomic_DNA"/>
</dbReference>
<organism evidence="1 2">
    <name type="scientific">Vaccinium darrowii</name>
    <dbReference type="NCBI Taxonomy" id="229202"/>
    <lineage>
        <taxon>Eukaryota</taxon>
        <taxon>Viridiplantae</taxon>
        <taxon>Streptophyta</taxon>
        <taxon>Embryophyta</taxon>
        <taxon>Tracheophyta</taxon>
        <taxon>Spermatophyta</taxon>
        <taxon>Magnoliopsida</taxon>
        <taxon>eudicotyledons</taxon>
        <taxon>Gunneridae</taxon>
        <taxon>Pentapetalae</taxon>
        <taxon>asterids</taxon>
        <taxon>Ericales</taxon>
        <taxon>Ericaceae</taxon>
        <taxon>Vaccinioideae</taxon>
        <taxon>Vaccinieae</taxon>
        <taxon>Vaccinium</taxon>
    </lineage>
</organism>
<sequence length="290" mass="33446">MRKGWRTSLRLVKPGGVLVYSTCSIDPGENEERVAAFPLRHPEFWVDPVDSYVSTDFVTEYDFYSSNPVKHSVDGAFAARLTSPSSRTEELGLTSSMRIAEDEEPVDGYSTLQNPNPNFLLLLLYSLTLFFNNICTNLRHKKCHEIELRIDPRLVSVPSVGTLRSNPSLLTRRYLICLCIVSSDLHSEFFYISIIKQQERVEKFWSMDQTGFGMEHNTPRGQEDDAMRTLHIVYDEALFELRRNSREARGTPVVRIADFLFTERMKNRISEWHDGLLLNRNGGFEVMDCY</sequence>
<comment type="caution">
    <text evidence="1">The sequence shown here is derived from an EMBL/GenBank/DDBJ whole genome shotgun (WGS) entry which is preliminary data.</text>
</comment>
<proteinExistence type="predicted"/>
<accession>A0ACB7Z5I2</accession>
<reference evidence="1 2" key="1">
    <citation type="journal article" date="2021" name="Hortic Res">
        <title>High-quality reference genome and annotation aids understanding of berry development for evergreen blueberry (Vaccinium darrowii).</title>
        <authorList>
            <person name="Yu J."/>
            <person name="Hulse-Kemp A.M."/>
            <person name="Babiker E."/>
            <person name="Staton M."/>
        </authorList>
    </citation>
    <scope>NUCLEOTIDE SEQUENCE [LARGE SCALE GENOMIC DNA]</scope>
    <source>
        <strain evidence="2">cv. NJ 8807/NJ 8810</strain>
        <tissue evidence="1">Young leaf</tissue>
    </source>
</reference>
<protein>
    <submittedName>
        <fullName evidence="1">Uncharacterized protein</fullName>
    </submittedName>
</protein>
<name>A0ACB7Z5I2_9ERIC</name>
<dbReference type="Proteomes" id="UP000828048">
    <property type="component" value="Chromosome 4"/>
</dbReference>
<gene>
    <name evidence="1" type="ORF">Vadar_022115</name>
</gene>
<evidence type="ECO:0000313" key="1">
    <source>
        <dbReference type="EMBL" id="KAH7861144.1"/>
    </source>
</evidence>
<keyword evidence="2" id="KW-1185">Reference proteome</keyword>